<dbReference type="AlphaFoldDB" id="A0A431W7D8"/>
<dbReference type="OrthoDB" id="6263338at2"/>
<evidence type="ECO:0000256" key="1">
    <source>
        <dbReference type="SAM" id="Phobius"/>
    </source>
</evidence>
<dbReference type="RefSeq" id="WP_126506515.1">
    <property type="nucleotide sequence ID" value="NZ_RXNV01000006.1"/>
</dbReference>
<sequence>MKISQTPFQYGWYSISQNLYLALSAALGARLASGEAANIPVMKVAVWSFIGVLCSELISLVYLNLRHRPWRQELEVNHLGVKYQSRGKQRELSWQQITKVKMPGSIRFPLRDMCFISGENKKISCDLRCFSLEDRDRIIDRIKLYQPH</sequence>
<accession>A0A431W7D8</accession>
<keyword evidence="1" id="KW-1133">Transmembrane helix</keyword>
<keyword evidence="1" id="KW-0472">Membrane</keyword>
<feature type="transmembrane region" description="Helical" evidence="1">
    <location>
        <begin position="44"/>
        <end position="65"/>
    </location>
</feature>
<organism evidence="2 3">
    <name type="scientific">Shewanella atlantica</name>
    <dbReference type="NCBI Taxonomy" id="271099"/>
    <lineage>
        <taxon>Bacteria</taxon>
        <taxon>Pseudomonadati</taxon>
        <taxon>Pseudomonadota</taxon>
        <taxon>Gammaproteobacteria</taxon>
        <taxon>Alteromonadales</taxon>
        <taxon>Shewanellaceae</taxon>
        <taxon>Shewanella</taxon>
    </lineage>
</organism>
<dbReference type="EMBL" id="RXNV01000006">
    <property type="protein sequence ID" value="RTR31317.1"/>
    <property type="molecule type" value="Genomic_DNA"/>
</dbReference>
<keyword evidence="1" id="KW-0812">Transmembrane</keyword>
<protein>
    <submittedName>
        <fullName evidence="2">Uncharacterized protein</fullName>
    </submittedName>
</protein>
<comment type="caution">
    <text evidence="2">The sequence shown here is derived from an EMBL/GenBank/DDBJ whole genome shotgun (WGS) entry which is preliminary data.</text>
</comment>
<name>A0A431W7D8_9GAMM</name>
<reference evidence="2 3" key="1">
    <citation type="submission" date="2018-12" db="EMBL/GenBank/DDBJ databases">
        <authorList>
            <person name="Yu L."/>
        </authorList>
    </citation>
    <scope>NUCLEOTIDE SEQUENCE [LARGE SCALE GENOMIC DNA]</scope>
    <source>
        <strain evidence="2 3">HAW-EB5</strain>
    </source>
</reference>
<proteinExistence type="predicted"/>
<gene>
    <name evidence="2" type="ORF">EKG39_14750</name>
</gene>
<dbReference type="Proteomes" id="UP000282060">
    <property type="component" value="Unassembled WGS sequence"/>
</dbReference>
<evidence type="ECO:0000313" key="3">
    <source>
        <dbReference type="Proteomes" id="UP000282060"/>
    </source>
</evidence>
<keyword evidence="3" id="KW-1185">Reference proteome</keyword>
<evidence type="ECO:0000313" key="2">
    <source>
        <dbReference type="EMBL" id="RTR31317.1"/>
    </source>
</evidence>